<dbReference type="SUPFAM" id="SSF53335">
    <property type="entry name" value="S-adenosyl-L-methionine-dependent methyltransferases"/>
    <property type="match status" value="1"/>
</dbReference>
<proteinExistence type="inferred from homology"/>
<dbReference type="Gene3D" id="3.90.120.10">
    <property type="entry name" value="DNA Methylase, subunit A, domain 2"/>
    <property type="match status" value="1"/>
</dbReference>
<dbReference type="InterPro" id="IPR018117">
    <property type="entry name" value="C5_DNA_meth_AS"/>
</dbReference>
<feature type="active site" evidence="5">
    <location>
        <position position="96"/>
    </location>
</feature>
<comment type="similarity">
    <text evidence="5 6">Belongs to the class I-like SAM-binding methyltransferase superfamily. C5-methyltransferase family.</text>
</comment>
<dbReference type="Proteomes" id="UP000218785">
    <property type="component" value="Chromosome"/>
</dbReference>
<dbReference type="PROSITE" id="PS51679">
    <property type="entry name" value="SAM_MT_C5"/>
    <property type="match status" value="1"/>
</dbReference>
<gene>
    <name evidence="8" type="ORF">NIES37_66620</name>
</gene>
<evidence type="ECO:0000256" key="2">
    <source>
        <dbReference type="ARBA" id="ARBA00022679"/>
    </source>
</evidence>
<dbReference type="GO" id="GO:0003886">
    <property type="term" value="F:DNA (cytosine-5-)-methyltransferase activity"/>
    <property type="evidence" value="ECO:0007669"/>
    <property type="project" value="UniProtKB-EC"/>
</dbReference>
<dbReference type="NCBIfam" id="TIGR00675">
    <property type="entry name" value="dcm"/>
    <property type="match status" value="1"/>
</dbReference>
<dbReference type="Gene3D" id="3.40.50.150">
    <property type="entry name" value="Vaccinia Virus protein VP39"/>
    <property type="match status" value="1"/>
</dbReference>
<dbReference type="InterPro" id="IPR001525">
    <property type="entry name" value="C5_MeTfrase"/>
</dbReference>
<sequence length="441" mass="49861">MRLRTDNLELSTVHQRPIAVDLFAGAGGMTLGFEQAGFDVLASVEIDPIHCAIHEFNFPFWTVLCQSVVDTTGEEIRKRSQIGDREIDVVISGSPCQGFSLIGKRAVDDPRNSLVFHFQRLVLELQPKFFVMENVRGITIGEHKQILQTLISEFQSKGYQVEENYRILNAAHYGVPQARERLFLLGAREDIALPKYPQPITQIVKHHNSAKPNSSSLPMSPTVWDAIGDIPEVENYDELLSQDSVLAEYAKPSNYARQLRCIENLANNYSYPRKFNSQILSSSFRTKHSDATRERFAATMQGEREPISRFHKLHPAGVCNTLRAGTDMYRGSFTSPRPIHPFTPRCITVREAARLHSYPDWFRFHITKWHGFRQVGNSVPPYLAKSIASEIINVLGISPSQPNIIQELGDESLLHFKMLEAAKNYGVNPKVMEIITDTANL</sequence>
<evidence type="ECO:0000313" key="9">
    <source>
        <dbReference type="Proteomes" id="UP000218785"/>
    </source>
</evidence>
<protein>
    <recommendedName>
        <fullName evidence="7">Cytosine-specific methyltransferase</fullName>
        <ecNumber evidence="7">2.1.1.37</ecNumber>
    </recommendedName>
</protein>
<evidence type="ECO:0000256" key="3">
    <source>
        <dbReference type="ARBA" id="ARBA00022691"/>
    </source>
</evidence>
<keyword evidence="3 5" id="KW-0949">S-adenosyl-L-methionine</keyword>
<accession>A0A1Z4NA85</accession>
<evidence type="ECO:0000256" key="7">
    <source>
        <dbReference type="RuleBase" id="RU000417"/>
    </source>
</evidence>
<evidence type="ECO:0000256" key="6">
    <source>
        <dbReference type="RuleBase" id="RU000416"/>
    </source>
</evidence>
<dbReference type="PROSITE" id="PS00094">
    <property type="entry name" value="C5_MTASE_1"/>
    <property type="match status" value="1"/>
</dbReference>
<dbReference type="InterPro" id="IPR029063">
    <property type="entry name" value="SAM-dependent_MTases_sf"/>
</dbReference>
<dbReference type="Pfam" id="PF00145">
    <property type="entry name" value="DNA_methylase"/>
    <property type="match status" value="1"/>
</dbReference>
<dbReference type="RefSeq" id="WP_096583022.1">
    <property type="nucleotide sequence ID" value="NZ_CAWNJS010000001.1"/>
</dbReference>
<dbReference type="InterPro" id="IPR031303">
    <property type="entry name" value="C5_meth_CS"/>
</dbReference>
<evidence type="ECO:0000256" key="4">
    <source>
        <dbReference type="ARBA" id="ARBA00022747"/>
    </source>
</evidence>
<keyword evidence="9" id="KW-1185">Reference proteome</keyword>
<dbReference type="EMBL" id="AP018248">
    <property type="protein sequence ID" value="BAZ02649.1"/>
    <property type="molecule type" value="Genomic_DNA"/>
</dbReference>
<evidence type="ECO:0000313" key="8">
    <source>
        <dbReference type="EMBL" id="BAZ02649.1"/>
    </source>
</evidence>
<organism evidence="8 9">
    <name type="scientific">Tolypothrix tenuis PCC 7101</name>
    <dbReference type="NCBI Taxonomy" id="231146"/>
    <lineage>
        <taxon>Bacteria</taxon>
        <taxon>Bacillati</taxon>
        <taxon>Cyanobacteriota</taxon>
        <taxon>Cyanophyceae</taxon>
        <taxon>Nostocales</taxon>
        <taxon>Tolypothrichaceae</taxon>
        <taxon>Tolypothrix</taxon>
    </lineage>
</organism>
<evidence type="ECO:0000256" key="1">
    <source>
        <dbReference type="ARBA" id="ARBA00022603"/>
    </source>
</evidence>
<dbReference type="GO" id="GO:0032259">
    <property type="term" value="P:methylation"/>
    <property type="evidence" value="ECO:0007669"/>
    <property type="project" value="UniProtKB-KW"/>
</dbReference>
<dbReference type="PANTHER" id="PTHR10629">
    <property type="entry name" value="CYTOSINE-SPECIFIC METHYLTRANSFERASE"/>
    <property type="match status" value="1"/>
</dbReference>
<dbReference type="PROSITE" id="PS00095">
    <property type="entry name" value="C5_MTASE_2"/>
    <property type="match status" value="1"/>
</dbReference>
<dbReference type="REBASE" id="208107">
    <property type="entry name" value="M.Tte7101ORF66620P"/>
</dbReference>
<reference evidence="8 9" key="1">
    <citation type="submission" date="2017-06" db="EMBL/GenBank/DDBJ databases">
        <title>Genome sequencing of cyanobaciteial culture collection at National Institute for Environmental Studies (NIES).</title>
        <authorList>
            <person name="Hirose Y."/>
            <person name="Shimura Y."/>
            <person name="Fujisawa T."/>
            <person name="Nakamura Y."/>
            <person name="Kawachi M."/>
        </authorList>
    </citation>
    <scope>NUCLEOTIDE SEQUENCE [LARGE SCALE GENOMIC DNA]</scope>
    <source>
        <strain evidence="8 9">NIES-37</strain>
    </source>
</reference>
<dbReference type="InterPro" id="IPR050390">
    <property type="entry name" value="C5-Methyltransferase"/>
</dbReference>
<dbReference type="EC" id="2.1.1.37" evidence="7"/>
<name>A0A1Z4NA85_9CYAN</name>
<dbReference type="AlphaFoldDB" id="A0A1Z4NA85"/>
<keyword evidence="4" id="KW-0680">Restriction system</keyword>
<keyword evidence="1 5" id="KW-0489">Methyltransferase</keyword>
<evidence type="ECO:0000256" key="5">
    <source>
        <dbReference type="PROSITE-ProRule" id="PRU01016"/>
    </source>
</evidence>
<dbReference type="GO" id="GO:0009307">
    <property type="term" value="P:DNA restriction-modification system"/>
    <property type="evidence" value="ECO:0007669"/>
    <property type="project" value="UniProtKB-KW"/>
</dbReference>
<dbReference type="PRINTS" id="PR00105">
    <property type="entry name" value="C5METTRFRASE"/>
</dbReference>
<dbReference type="KEGG" id="ttq:NIES37_66620"/>
<keyword evidence="2 5" id="KW-0808">Transferase</keyword>
<comment type="catalytic activity">
    <reaction evidence="7">
        <text>a 2'-deoxycytidine in DNA + S-adenosyl-L-methionine = a 5-methyl-2'-deoxycytidine in DNA + S-adenosyl-L-homocysteine + H(+)</text>
        <dbReference type="Rhea" id="RHEA:13681"/>
        <dbReference type="Rhea" id="RHEA-COMP:11369"/>
        <dbReference type="Rhea" id="RHEA-COMP:11370"/>
        <dbReference type="ChEBI" id="CHEBI:15378"/>
        <dbReference type="ChEBI" id="CHEBI:57856"/>
        <dbReference type="ChEBI" id="CHEBI:59789"/>
        <dbReference type="ChEBI" id="CHEBI:85452"/>
        <dbReference type="ChEBI" id="CHEBI:85454"/>
        <dbReference type="EC" id="2.1.1.37"/>
    </reaction>
</comment>
<dbReference type="PANTHER" id="PTHR10629:SF52">
    <property type="entry name" value="DNA (CYTOSINE-5)-METHYLTRANSFERASE 1"/>
    <property type="match status" value="1"/>
</dbReference>